<dbReference type="EMBL" id="UWOC01000137">
    <property type="protein sequence ID" value="VCU08252.1"/>
    <property type="molecule type" value="Genomic_DNA"/>
</dbReference>
<dbReference type="Proteomes" id="UP000289200">
    <property type="component" value="Unassembled WGS sequence"/>
</dbReference>
<dbReference type="InterPro" id="IPR000089">
    <property type="entry name" value="Biotin_lipoyl"/>
</dbReference>
<reference evidence="3" key="1">
    <citation type="submission" date="2018-10" db="EMBL/GenBank/DDBJ databases">
        <authorList>
            <person name="Peiro R."/>
            <person name="Begona"/>
            <person name="Cbmso G."/>
            <person name="Lopez M."/>
            <person name="Gonzalez S."/>
            <person name="Sacristan E."/>
            <person name="Castillo E."/>
        </authorList>
    </citation>
    <scope>NUCLEOTIDE SEQUENCE [LARGE SCALE GENOMIC DNA]</scope>
</reference>
<dbReference type="Pfam" id="PF00364">
    <property type="entry name" value="Biotin_lipoyl"/>
    <property type="match status" value="1"/>
</dbReference>
<dbReference type="SUPFAM" id="SSF51230">
    <property type="entry name" value="Single hybrid motif"/>
    <property type="match status" value="1"/>
</dbReference>
<evidence type="ECO:0000259" key="1">
    <source>
        <dbReference type="PROSITE" id="PS50968"/>
    </source>
</evidence>
<dbReference type="AlphaFoldDB" id="A0A447CSM5"/>
<comment type="caution">
    <text evidence="2">The sequence shown here is derived from an EMBL/GenBank/DDBJ whole genome shotgun (WGS) entry which is preliminary data.</text>
</comment>
<dbReference type="RefSeq" id="WP_129608944.1">
    <property type="nucleotide sequence ID" value="NZ_UWOC01000137.1"/>
</dbReference>
<accession>A0A447CSM5</accession>
<organism evidence="2 3">
    <name type="scientific">Rhodoplanes serenus</name>
    <dbReference type="NCBI Taxonomy" id="200615"/>
    <lineage>
        <taxon>Bacteria</taxon>
        <taxon>Pseudomonadati</taxon>
        <taxon>Pseudomonadota</taxon>
        <taxon>Alphaproteobacteria</taxon>
        <taxon>Hyphomicrobiales</taxon>
        <taxon>Nitrobacteraceae</taxon>
        <taxon>Rhodoplanes</taxon>
    </lineage>
</organism>
<name>A0A447CSM5_9BRAD</name>
<protein>
    <submittedName>
        <fullName evidence="2">Methylmalonyl-CoA carboxyltransferase 1.3S subunit</fullName>
    </submittedName>
</protein>
<evidence type="ECO:0000313" key="3">
    <source>
        <dbReference type="Proteomes" id="UP000289200"/>
    </source>
</evidence>
<dbReference type="Gene3D" id="2.40.50.100">
    <property type="match status" value="1"/>
</dbReference>
<evidence type="ECO:0000313" key="2">
    <source>
        <dbReference type="EMBL" id="VCU08252.1"/>
    </source>
</evidence>
<feature type="domain" description="Lipoyl-binding" evidence="1">
    <location>
        <begin position="1"/>
        <end position="71"/>
    </location>
</feature>
<dbReference type="OrthoDB" id="9769961at2"/>
<proteinExistence type="predicted"/>
<dbReference type="InterPro" id="IPR011053">
    <property type="entry name" value="Single_hybrid_motif"/>
</dbReference>
<gene>
    <name evidence="2" type="ORF">RHODGE_RHODGE_02111</name>
</gene>
<sequence>MADEVRAPLAGIVQAVLVEPGTAVAADAELVVVATPAAEHLVYAPRAGTVLAVRVQERDAVAAGDLLLLIE</sequence>
<dbReference type="CDD" id="cd06850">
    <property type="entry name" value="biotinyl_domain"/>
    <property type="match status" value="1"/>
</dbReference>
<dbReference type="PROSITE" id="PS50968">
    <property type="entry name" value="BIOTINYL_LIPOYL"/>
    <property type="match status" value="1"/>
</dbReference>
<keyword evidence="3" id="KW-1185">Reference proteome</keyword>